<comment type="caution">
    <text evidence="1">The sequence shown here is derived from an EMBL/GenBank/DDBJ whole genome shotgun (WGS) entry which is preliminary data.</text>
</comment>
<dbReference type="EMBL" id="VSSQ01052960">
    <property type="protein sequence ID" value="MPN07007.1"/>
    <property type="molecule type" value="Genomic_DNA"/>
</dbReference>
<name>A0A645EYK3_9ZZZZ</name>
<organism evidence="1">
    <name type="scientific">bioreactor metagenome</name>
    <dbReference type="NCBI Taxonomy" id="1076179"/>
    <lineage>
        <taxon>unclassified sequences</taxon>
        <taxon>metagenomes</taxon>
        <taxon>ecological metagenomes</taxon>
    </lineage>
</organism>
<evidence type="ECO:0000313" key="1">
    <source>
        <dbReference type="EMBL" id="MPN07007.1"/>
    </source>
</evidence>
<protein>
    <submittedName>
        <fullName evidence="1">Uncharacterized protein</fullName>
    </submittedName>
</protein>
<dbReference type="AlphaFoldDB" id="A0A645EYK3"/>
<proteinExistence type="predicted"/>
<reference evidence="1" key="1">
    <citation type="submission" date="2019-08" db="EMBL/GenBank/DDBJ databases">
        <authorList>
            <person name="Kucharzyk K."/>
            <person name="Murdoch R.W."/>
            <person name="Higgins S."/>
            <person name="Loffler F."/>
        </authorList>
    </citation>
    <scope>NUCLEOTIDE SEQUENCE</scope>
</reference>
<sequence>MVDLQLLVVGALGAVHRGADLGLGVVAGRPGGALDRLAGLEVLVDGEEVLDLQQLELGDVLEVLQVVAAVVGDRHAQHLVVAAGLVTHPEHADRAALDQAAREGRLRHQHHGVQRIAVLAQGGLDEAIVGGVLRRGEERPVEDDAARVVVHLVLVLGALGDLDGHVELQPTGLRRRTTRHAVIVSHLWLSL</sequence>
<accession>A0A645EYK3</accession>
<gene>
    <name evidence="1" type="ORF">SDC9_154266</name>
</gene>